<dbReference type="InterPro" id="IPR013611">
    <property type="entry name" value="Transp-assoc_OB_typ2"/>
</dbReference>
<gene>
    <name evidence="3" type="ORF">U6N30_16145</name>
</gene>
<feature type="region of interest" description="Disordered" evidence="1">
    <location>
        <begin position="62"/>
        <end position="84"/>
    </location>
</feature>
<reference evidence="3 4" key="1">
    <citation type="submission" date="2023-12" db="EMBL/GenBank/DDBJ databases">
        <title>Blastococcus brunescens sp. nov., an actonobacterium isolated from sandstone collected in sahara desert.</title>
        <authorList>
            <person name="Gtari M."/>
            <person name="Ghodhbane F."/>
        </authorList>
    </citation>
    <scope>NUCLEOTIDE SEQUENCE [LARGE SCALE GENOMIC DNA]</scope>
    <source>
        <strain evidence="3 4">BMG 8361</strain>
    </source>
</reference>
<protein>
    <submittedName>
        <fullName evidence="3">TOBE domain-containing protein</fullName>
    </submittedName>
</protein>
<dbReference type="Pfam" id="PF08402">
    <property type="entry name" value="TOBE_2"/>
    <property type="match status" value="1"/>
</dbReference>
<name>A0ABZ1B7I2_9ACTN</name>
<proteinExistence type="predicted"/>
<sequence>MNRWPGRVKAPLFVGSHTEYLVSVGASESDVRLWSPRSDVVPAGSEAWVSVAADDVLVLPADDPTPPAAVASSTSDAPAMVPAS</sequence>
<dbReference type="Proteomes" id="UP001324287">
    <property type="component" value="Chromosome"/>
</dbReference>
<dbReference type="EMBL" id="CP141261">
    <property type="protein sequence ID" value="WRL66772.1"/>
    <property type="molecule type" value="Genomic_DNA"/>
</dbReference>
<evidence type="ECO:0000259" key="2">
    <source>
        <dbReference type="Pfam" id="PF08402"/>
    </source>
</evidence>
<dbReference type="InterPro" id="IPR008995">
    <property type="entry name" value="Mo/tungstate-bd_C_term_dom"/>
</dbReference>
<evidence type="ECO:0000256" key="1">
    <source>
        <dbReference type="SAM" id="MobiDB-lite"/>
    </source>
</evidence>
<dbReference type="SUPFAM" id="SSF50331">
    <property type="entry name" value="MOP-like"/>
    <property type="match status" value="1"/>
</dbReference>
<evidence type="ECO:0000313" key="3">
    <source>
        <dbReference type="EMBL" id="WRL66772.1"/>
    </source>
</evidence>
<evidence type="ECO:0000313" key="4">
    <source>
        <dbReference type="Proteomes" id="UP001324287"/>
    </source>
</evidence>
<organism evidence="3 4">
    <name type="scientific">Blastococcus brunescens</name>
    <dbReference type="NCBI Taxonomy" id="1564165"/>
    <lineage>
        <taxon>Bacteria</taxon>
        <taxon>Bacillati</taxon>
        <taxon>Actinomycetota</taxon>
        <taxon>Actinomycetes</taxon>
        <taxon>Geodermatophilales</taxon>
        <taxon>Geodermatophilaceae</taxon>
        <taxon>Blastococcus</taxon>
    </lineage>
</organism>
<keyword evidence="4" id="KW-1185">Reference proteome</keyword>
<dbReference type="RefSeq" id="WP_324278084.1">
    <property type="nucleotide sequence ID" value="NZ_CP141261.1"/>
</dbReference>
<accession>A0ABZ1B7I2</accession>
<feature type="domain" description="Transport-associated OB type 2" evidence="2">
    <location>
        <begin position="2"/>
        <end position="59"/>
    </location>
</feature>